<comment type="similarity">
    <text evidence="2">Belongs to the aspartate/ornithine carbamoyltransferase superfamily. ATCase family.</text>
</comment>
<evidence type="ECO:0000256" key="1">
    <source>
        <dbReference type="ARBA" id="ARBA00004852"/>
    </source>
</evidence>
<dbReference type="NCBIfam" id="NF002032">
    <property type="entry name" value="PRK00856.1"/>
    <property type="match status" value="1"/>
</dbReference>
<evidence type="ECO:0000256" key="5">
    <source>
        <dbReference type="ARBA" id="ARBA00022975"/>
    </source>
</evidence>
<dbReference type="PRINTS" id="PR00101">
    <property type="entry name" value="ATCASE"/>
</dbReference>
<comment type="catalytic activity">
    <reaction evidence="7">
        <text>carbamoyl phosphate + L-aspartate = N-carbamoyl-L-aspartate + phosphate + H(+)</text>
        <dbReference type="Rhea" id="RHEA:20013"/>
        <dbReference type="ChEBI" id="CHEBI:15378"/>
        <dbReference type="ChEBI" id="CHEBI:29991"/>
        <dbReference type="ChEBI" id="CHEBI:32814"/>
        <dbReference type="ChEBI" id="CHEBI:43474"/>
        <dbReference type="ChEBI" id="CHEBI:58228"/>
        <dbReference type="EC" id="2.1.3.2"/>
    </reaction>
</comment>
<keyword evidence="4" id="KW-0808">Transferase</keyword>
<evidence type="ECO:0000259" key="8">
    <source>
        <dbReference type="Pfam" id="PF00185"/>
    </source>
</evidence>
<evidence type="ECO:0000259" key="9">
    <source>
        <dbReference type="Pfam" id="PF02729"/>
    </source>
</evidence>
<feature type="domain" description="Aspartate/ornithine carbamoyltransferase carbamoyl-P binding" evidence="9">
    <location>
        <begin position="2"/>
        <end position="145"/>
    </location>
</feature>
<dbReference type="GO" id="GO:0006520">
    <property type="term" value="P:amino acid metabolic process"/>
    <property type="evidence" value="ECO:0007669"/>
    <property type="project" value="InterPro"/>
</dbReference>
<evidence type="ECO:0000313" key="10">
    <source>
        <dbReference type="EMBL" id="CAB4727570.1"/>
    </source>
</evidence>
<evidence type="ECO:0000256" key="7">
    <source>
        <dbReference type="ARBA" id="ARBA00048859"/>
    </source>
</evidence>
<evidence type="ECO:0000256" key="3">
    <source>
        <dbReference type="ARBA" id="ARBA00013008"/>
    </source>
</evidence>
<evidence type="ECO:0000313" key="13">
    <source>
        <dbReference type="EMBL" id="CAB4989037.1"/>
    </source>
</evidence>
<dbReference type="GO" id="GO:0044205">
    <property type="term" value="P:'de novo' UMP biosynthetic process"/>
    <property type="evidence" value="ECO:0007669"/>
    <property type="project" value="UniProtKB-UniPathway"/>
</dbReference>
<dbReference type="NCBIfam" id="TIGR00670">
    <property type="entry name" value="asp_carb_tr"/>
    <property type="match status" value="1"/>
</dbReference>
<proteinExistence type="inferred from homology"/>
<dbReference type="PANTHER" id="PTHR45753">
    <property type="entry name" value="ORNITHINE CARBAMOYLTRANSFERASE, MITOCHONDRIAL"/>
    <property type="match status" value="1"/>
</dbReference>
<protein>
    <recommendedName>
        <fullName evidence="3">aspartate carbamoyltransferase</fullName>
        <ecNumber evidence="3">2.1.3.2</ecNumber>
    </recommendedName>
</protein>
<dbReference type="EMBL" id="CAEZYR010000005">
    <property type="protein sequence ID" value="CAB4727570.1"/>
    <property type="molecule type" value="Genomic_DNA"/>
</dbReference>
<dbReference type="EMBL" id="CAFBMH010000093">
    <property type="protein sequence ID" value="CAB4921834.1"/>
    <property type="molecule type" value="Genomic_DNA"/>
</dbReference>
<evidence type="ECO:0000256" key="6">
    <source>
        <dbReference type="ARBA" id="ARBA00043884"/>
    </source>
</evidence>
<dbReference type="AlphaFoldDB" id="A0A6J7N7A6"/>
<evidence type="ECO:0000313" key="11">
    <source>
        <dbReference type="EMBL" id="CAB4834009.1"/>
    </source>
</evidence>
<dbReference type="InterPro" id="IPR036901">
    <property type="entry name" value="Asp/Orn_carbamoylTrfase_sf"/>
</dbReference>
<dbReference type="GO" id="GO:0004070">
    <property type="term" value="F:aspartate carbamoyltransferase activity"/>
    <property type="evidence" value="ECO:0007669"/>
    <property type="project" value="UniProtKB-EC"/>
</dbReference>
<dbReference type="Gene3D" id="3.40.50.1370">
    <property type="entry name" value="Aspartate/ornithine carbamoyltransferase"/>
    <property type="match status" value="2"/>
</dbReference>
<dbReference type="EMBL" id="CAFBOS010000039">
    <property type="protein sequence ID" value="CAB4989037.1"/>
    <property type="molecule type" value="Genomic_DNA"/>
</dbReference>
<name>A0A6J7N7A6_9ZZZZ</name>
<dbReference type="InterPro" id="IPR006131">
    <property type="entry name" value="Asp_carbamoyltransf_Asp/Orn-bd"/>
</dbReference>
<dbReference type="PRINTS" id="PR00100">
    <property type="entry name" value="AOTCASE"/>
</dbReference>
<dbReference type="GO" id="GO:0005829">
    <property type="term" value="C:cytosol"/>
    <property type="evidence" value="ECO:0007669"/>
    <property type="project" value="TreeGrafter"/>
</dbReference>
<dbReference type="FunFam" id="3.40.50.1370:FF:000007">
    <property type="entry name" value="Aspartate carbamoyltransferase"/>
    <property type="match status" value="1"/>
</dbReference>
<evidence type="ECO:0000313" key="12">
    <source>
        <dbReference type="EMBL" id="CAB4921834.1"/>
    </source>
</evidence>
<dbReference type="HAMAP" id="MF_00001">
    <property type="entry name" value="Asp_carb_tr"/>
    <property type="match status" value="1"/>
</dbReference>
<dbReference type="Pfam" id="PF02729">
    <property type="entry name" value="OTCace_N"/>
    <property type="match status" value="1"/>
</dbReference>
<dbReference type="EC" id="2.1.3.2" evidence="3"/>
<dbReference type="GO" id="GO:0016597">
    <property type="term" value="F:amino acid binding"/>
    <property type="evidence" value="ECO:0007669"/>
    <property type="project" value="InterPro"/>
</dbReference>
<dbReference type="InterPro" id="IPR002082">
    <property type="entry name" value="Asp_carbamoyltransf"/>
</dbReference>
<dbReference type="Pfam" id="PF00185">
    <property type="entry name" value="OTCace"/>
    <property type="match status" value="1"/>
</dbReference>
<dbReference type="InterPro" id="IPR006130">
    <property type="entry name" value="Asp/Orn_carbamoylTrfase"/>
</dbReference>
<evidence type="ECO:0000256" key="2">
    <source>
        <dbReference type="ARBA" id="ARBA00008896"/>
    </source>
</evidence>
<reference evidence="13" key="1">
    <citation type="submission" date="2020-05" db="EMBL/GenBank/DDBJ databases">
        <authorList>
            <person name="Chiriac C."/>
            <person name="Salcher M."/>
            <person name="Ghai R."/>
            <person name="Kavagutti S V."/>
        </authorList>
    </citation>
    <scope>NUCLEOTIDE SEQUENCE</scope>
</reference>
<dbReference type="UniPathway" id="UPA00070">
    <property type="reaction ID" value="UER00116"/>
</dbReference>
<keyword evidence="5" id="KW-0665">Pyrimidine biosynthesis</keyword>
<sequence length="311" mass="33665">MKHLLSIDDLGGESGIEEVLRVTDRFVEVSARDIPKVPALRGYTVAWLFYEDSTRTRLSFETAAKRLSADTMNFSVSSSSVNKGESLRDTVETIAAMGVDAIVVRHKSAGVPWQIARWIDASVINAGDGSHEHPTQALLDAYTIRHHFGSLEGRHIAIVGDSKHSRVARSNVKAFTALGAEVTLVGPQTLLPPSLEGWPVNVSHDLDAVLPTVDVCYLLRMQRERMTEALVPSLREYHTYYGLDGARAARMAKGSIIMHPGPMNRGVEITADVAGLDNAVITEQVANGVAVRMAVLFLLLGSGVDVIGSQS</sequence>
<dbReference type="PANTHER" id="PTHR45753:SF6">
    <property type="entry name" value="ASPARTATE CARBAMOYLTRANSFERASE"/>
    <property type="match status" value="1"/>
</dbReference>
<dbReference type="EMBL" id="CAFABA010000086">
    <property type="protein sequence ID" value="CAB4834009.1"/>
    <property type="molecule type" value="Genomic_DNA"/>
</dbReference>
<feature type="domain" description="Aspartate/ornithine carbamoyltransferase Asp/Orn-binding" evidence="8">
    <location>
        <begin position="153"/>
        <end position="298"/>
    </location>
</feature>
<dbReference type="PROSITE" id="PS00097">
    <property type="entry name" value="CARBAMOYLTRANSFERASE"/>
    <property type="match status" value="1"/>
</dbReference>
<dbReference type="GO" id="GO:0006207">
    <property type="term" value="P:'de novo' pyrimidine nucleobase biosynthetic process"/>
    <property type="evidence" value="ECO:0007669"/>
    <property type="project" value="InterPro"/>
</dbReference>
<evidence type="ECO:0000256" key="4">
    <source>
        <dbReference type="ARBA" id="ARBA00022679"/>
    </source>
</evidence>
<dbReference type="SUPFAM" id="SSF53671">
    <property type="entry name" value="Aspartate/ornithine carbamoyltransferase"/>
    <property type="match status" value="1"/>
</dbReference>
<dbReference type="InterPro" id="IPR006132">
    <property type="entry name" value="Asp/Orn_carbamoyltranf_P-bd"/>
</dbReference>
<organism evidence="13">
    <name type="scientific">freshwater metagenome</name>
    <dbReference type="NCBI Taxonomy" id="449393"/>
    <lineage>
        <taxon>unclassified sequences</taxon>
        <taxon>metagenomes</taxon>
        <taxon>ecological metagenomes</taxon>
    </lineage>
</organism>
<gene>
    <name evidence="10" type="ORF">UFOPK2754_00261</name>
    <name evidence="11" type="ORF">UFOPK3139_01951</name>
    <name evidence="12" type="ORF">UFOPK3543_02129</name>
    <name evidence="13" type="ORF">UFOPK3967_00874</name>
</gene>
<comment type="function">
    <text evidence="6">Catalyzes the condensation of carbamoyl phosphate and aspartate to form carbamoyl aspartate and inorganic phosphate, the committed step in the de novo pyrimidine nucleotide biosynthesis pathway.</text>
</comment>
<comment type="pathway">
    <text evidence="1">Pyrimidine metabolism; UMP biosynthesis via de novo pathway; (S)-dihydroorotate from bicarbonate: step 2/3.</text>
</comment>
<accession>A0A6J7N7A6</accession>